<dbReference type="PANTHER" id="PTHR32305:SF17">
    <property type="entry name" value="TRNA NUCLEASE WAPA"/>
    <property type="match status" value="1"/>
</dbReference>
<dbReference type="Gene3D" id="2.180.10.10">
    <property type="entry name" value="RHS repeat-associated core"/>
    <property type="match status" value="1"/>
</dbReference>
<dbReference type="Gene3D" id="2.170.16.10">
    <property type="entry name" value="Hedgehog/Intein (Hint) domain"/>
    <property type="match status" value="1"/>
</dbReference>
<feature type="compositionally biased region" description="Low complexity" evidence="1">
    <location>
        <begin position="58"/>
        <end position="70"/>
    </location>
</feature>
<accession>A0ABW1BJ62</accession>
<dbReference type="InterPro" id="IPR003587">
    <property type="entry name" value="Hint_dom_N"/>
</dbReference>
<feature type="region of interest" description="Disordered" evidence="1">
    <location>
        <begin position="1840"/>
        <end position="1866"/>
    </location>
</feature>
<dbReference type="Pfam" id="PF07591">
    <property type="entry name" value="PT-HINT"/>
    <property type="match status" value="1"/>
</dbReference>
<dbReference type="InterPro" id="IPR022385">
    <property type="entry name" value="Rhs_assc_core"/>
</dbReference>
<evidence type="ECO:0000259" key="2">
    <source>
        <dbReference type="SMART" id="SM00306"/>
    </source>
</evidence>
<organism evidence="3 4">
    <name type="scientific">Streptomyces heilongjiangensis</name>
    <dbReference type="NCBI Taxonomy" id="945052"/>
    <lineage>
        <taxon>Bacteria</taxon>
        <taxon>Bacillati</taxon>
        <taxon>Actinomycetota</taxon>
        <taxon>Actinomycetes</taxon>
        <taxon>Kitasatosporales</taxon>
        <taxon>Streptomycetaceae</taxon>
        <taxon>Streptomyces</taxon>
    </lineage>
</organism>
<evidence type="ECO:0000256" key="1">
    <source>
        <dbReference type="SAM" id="MobiDB-lite"/>
    </source>
</evidence>
<sequence>MPQQQAEEVGKPLPAPKWPSAAEATVDLSQAAPGEPGTVAPESSASPSTGSTGEETQVAEVIEVAPVAEETGPEAQLGESRLAKDDTASPSATPSPSDTAASQSPQADPTSTPDPTGSATTAEPDPDADPLSPDAVDVRVLDREAVAPAGGIGLGLQVTRTDGVDAPGEVQVGIDYSGFKYAFGGDFAARLRLVKVPACALQTPEAVGCTDREVVPVDNDTETGTLTATVTADADTTPEGLSTQLVRESGTSGGSVFLLNTGSSSDQGDYRASTLSPTGSWDVSTGSGAFTYNLPIQLPKPPMGEAPSLAMTYNSQSVDGRTSASNNQASWAGMGWDLNVGYIERRYRNCTEDGLSTIGDLCWDSPNSAAEPSGAVYVINLNGVTSELIQDNTGTGAYHVKDDPGWRVQRLFNGHGAGRDGEYWLISSQDGHRYYFGWGRSERSGTATASVFTVPVVGNDTGEPCRDQFPVPCTQAWRWNLDRVVDANEVETMYFYDKEYNHYRSVADVDQARQYVSSGYVKEIQYGWSSQITNGKVPAKVELSHVNRCIERVSENDPLRDEPAACPTFDDKPTSYPDVPIDLMCDGTAADYHCAGKTYYPTFFSTDMLWDIKTYVSDQDGTGWDLVQQYQNKYGMPNPDGTIGKTLWLDYVQRRTYGNGTDLVLPVINFNRVDLDNKVGSTELYFPRIKEIHGDLGATTTVSYGFANPCDINDLPAQASNTKDCFWQKWTPEGETESRTGWFKKFLVTKVEVDPTVTTNQDGAPVMTTSYTYEDGAGWRFTNDPLTKDEDESWTDWRGYQEVQVSTGAGTGKKTKKYWLYRGLDGDRTSKTDASATKTVKVDNGDGAEFADHDYLSGKVLSTSLRDDQDVSHERTYHSYWSHNTAQYDGLPDARFVRESKTITKSKISGGWREHTVENEYDNSEAASTTFGLPMRTDDWGEPNVSDNRCTTYGRAYNTDAYDSTGAQRWTVLQDQVKHYSVGCSSIADSNQDGYTTTLYDGATSVADNKPVDGNPTESRTYTKAGTYRSTWTGYDDAGRAVWTEDGQHNRITTSYNPPNTWPLNGVTTTTPDPDGAASARSEMTSTVWSSRFWGAPTTVKDVNGHSTQVTLDSAGRVTEVWKPTETGSSPSMKFSYTIPTSTNSSGVPDAVDGYPHIATHVLQSGSTYLTSHTYMDALGRARETQTPLPDATIWPSGQTVPYRQVAVTRYDSAGQVTGTSAVFRNQGTAGSGGPSSPEVADLPSYNDLVLDWAGRTLISRIQVNGVTQAEGKVTTTYNGNYTTVQPAVGSPVDTYTDVFGQVSKVVEHSGSSAYTTSYGYTEKGELKQITDTRGNTTLYTYDWAGQRITTEDRDAGSSTAEYDANGNISKFTSNGGKTVLTYAYDYLGRKTAVASGSDQLAAWVWDGLSTPNGKGRITSTTSRDTAGNTYTTKTGSFDARGRALSSTVTIPSGIGQLAGDYTTSYTYDAADHLTKATYPAAGGLPGETVTTTYDAYGRPDRLSSSLGTAVYIDDTDYDSYGRLVGRLYGSEFDGNGIRAQRSYAYDDSNGTRRLKTIATTTSVNELVTETQKDTYTYDLAGRITELREQATGQTAQSQCFRYDPLSRLEKAFTHTTAGICANTAQTTTDNGGTAPYQTAFTYDRLGNLQSVTDTNSAGTADLRDYLYPGYDDAGTWTTVNAKQPHGVRKILHNTGNTTTQTDTFTYDDDGTMLQRIEQPAGTTDKTTVDYTWTKFAQLATVTTAQASGSELTRYAYDADGNLIVRTTPSETIAFLGGTELRTDGTTVTATRYYTAGSTTVAMRTTEGTTAANGKLTYLMGDTQASTQIAIDATTGASTRRRYTPFGDERSGTLPTGTDNGFLGKTEDTSTGLSLLGARAYDPNLGRFLSPDPLSSPYNPQNLSAYSYSYNDPVNQMDPTGLESCYPHDCAGDVTDFDEPKPKSTNPPKITDLGNGEAPSAPTDLVQNYLGAGREGPSVGQMQRAGTYMPHVSPELNYELYFRERCGFSQGTDMTCANFRKYYDGWKHVKSIETVDTCPICGNVVFSIVLEYALGRGGKLGKPCPNSFLPETGVRMADGSVKEIGDIEAGDKVLATDPETGRTEARAVLATIITNEDKEFTGITVKTDDGDAEIIATDHHPFWSPSAAAWIDAEDLKPGMTLHTDTGSAVTVAVVRSFLEQLETRNLTVDGIHTYYVLAGQTPVLVHNSNGCVNWASNSVKTWGHTFKTHGAGAKNTKALTDRARSTNNQQGQWLDNDAAAEFLKGLHVEGAGPRSVRIPDGLGQVIMPDGSIVQARAATIIPSPNGLYKTGFPIIGPN</sequence>
<dbReference type="InterPro" id="IPR036844">
    <property type="entry name" value="Hint_dom_sf"/>
</dbReference>
<evidence type="ECO:0000313" key="4">
    <source>
        <dbReference type="Proteomes" id="UP001596112"/>
    </source>
</evidence>
<dbReference type="EMBL" id="JBHSNZ010000051">
    <property type="protein sequence ID" value="MFC5813092.1"/>
    <property type="molecule type" value="Genomic_DNA"/>
</dbReference>
<keyword evidence="4" id="KW-1185">Reference proteome</keyword>
<dbReference type="SMART" id="SM00306">
    <property type="entry name" value="HintN"/>
    <property type="match status" value="1"/>
</dbReference>
<dbReference type="CDD" id="cd00081">
    <property type="entry name" value="Hint"/>
    <property type="match status" value="1"/>
</dbReference>
<feature type="region of interest" description="Disordered" evidence="1">
    <location>
        <begin position="1"/>
        <end position="134"/>
    </location>
</feature>
<feature type="compositionally biased region" description="Polar residues" evidence="1">
    <location>
        <begin position="41"/>
        <end position="55"/>
    </location>
</feature>
<gene>
    <name evidence="3" type="ORF">ACFQGO_37255</name>
</gene>
<feature type="domain" description="Hint" evidence="2">
    <location>
        <begin position="2065"/>
        <end position="2166"/>
    </location>
</feature>
<protein>
    <submittedName>
        <fullName evidence="3">Polymorphic toxin-type HINT domain-containing protein</fullName>
    </submittedName>
</protein>
<reference evidence="4" key="1">
    <citation type="journal article" date="2019" name="Int. J. Syst. Evol. Microbiol.">
        <title>The Global Catalogue of Microorganisms (GCM) 10K type strain sequencing project: providing services to taxonomists for standard genome sequencing and annotation.</title>
        <authorList>
            <consortium name="The Broad Institute Genomics Platform"/>
            <consortium name="The Broad Institute Genome Sequencing Center for Infectious Disease"/>
            <person name="Wu L."/>
            <person name="Ma J."/>
        </authorList>
    </citation>
    <scope>NUCLEOTIDE SEQUENCE [LARGE SCALE GENOMIC DNA]</scope>
    <source>
        <strain evidence="4">JCM 9918</strain>
    </source>
</reference>
<dbReference type="NCBIfam" id="TIGR03696">
    <property type="entry name" value="Rhs_assc_core"/>
    <property type="match status" value="1"/>
</dbReference>
<proteinExistence type="predicted"/>
<evidence type="ECO:0000313" key="3">
    <source>
        <dbReference type="EMBL" id="MFC5813092.1"/>
    </source>
</evidence>
<feature type="region of interest" description="Disordered" evidence="1">
    <location>
        <begin position="1933"/>
        <end position="1958"/>
    </location>
</feature>
<feature type="compositionally biased region" description="Polar residues" evidence="1">
    <location>
        <begin position="109"/>
        <end position="121"/>
    </location>
</feature>
<name>A0ABW1BJ62_9ACTN</name>
<dbReference type="Proteomes" id="UP001596112">
    <property type="component" value="Unassembled WGS sequence"/>
</dbReference>
<dbReference type="SUPFAM" id="SSF51294">
    <property type="entry name" value="Hedgehog/intein (Hint) domain"/>
    <property type="match status" value="1"/>
</dbReference>
<feature type="compositionally biased region" description="Low complexity" evidence="1">
    <location>
        <begin position="88"/>
        <end position="108"/>
    </location>
</feature>
<dbReference type="RefSeq" id="WP_272172860.1">
    <property type="nucleotide sequence ID" value="NZ_JAQOSL010000069.1"/>
</dbReference>
<dbReference type="InterPro" id="IPR050708">
    <property type="entry name" value="T6SS_VgrG/RHS"/>
</dbReference>
<comment type="caution">
    <text evidence="3">The sequence shown here is derived from an EMBL/GenBank/DDBJ whole genome shotgun (WGS) entry which is preliminary data.</text>
</comment>
<dbReference type="PANTHER" id="PTHR32305">
    <property type="match status" value="1"/>
</dbReference>